<protein>
    <recommendedName>
        <fullName evidence="3">SCAN domain-containing protein 3</fullName>
    </recommendedName>
</protein>
<comment type="caution">
    <text evidence="1">The sequence shown here is derived from an EMBL/GenBank/DDBJ whole genome shotgun (WGS) entry which is preliminary data.</text>
</comment>
<evidence type="ECO:0000313" key="1">
    <source>
        <dbReference type="EMBL" id="KII74465.1"/>
    </source>
</evidence>
<dbReference type="AlphaFoldDB" id="A0A0C2NDU0"/>
<proteinExistence type="predicted"/>
<evidence type="ECO:0000313" key="2">
    <source>
        <dbReference type="Proteomes" id="UP000031668"/>
    </source>
</evidence>
<name>A0A0C2NDU0_THEKT</name>
<accession>A0A0C2NDU0</accession>
<dbReference type="PANTHER" id="PTHR45913">
    <property type="entry name" value="EPM2A-INTERACTING PROTEIN 1"/>
    <property type="match status" value="1"/>
</dbReference>
<dbReference type="Proteomes" id="UP000031668">
    <property type="component" value="Unassembled WGS sequence"/>
</dbReference>
<keyword evidence="2" id="KW-1185">Reference proteome</keyword>
<evidence type="ECO:0008006" key="3">
    <source>
        <dbReference type="Google" id="ProtNLM"/>
    </source>
</evidence>
<dbReference type="EMBL" id="JWZT01000395">
    <property type="protein sequence ID" value="KII74465.1"/>
    <property type="molecule type" value="Genomic_DNA"/>
</dbReference>
<sequence length="415" mass="46812">MHSELSSQPKGYFERHEDVYFKQIVKITSLTSINGIALRASYFVALRRERSKKPHTNAEVLILQEAVNIREFFLGRKFSQKLKGIPLSDSACVGVRTDGATVMTDGTSGLVERIKIVAPHIVSTNCMIHREALAVKGMNEDLADAFSPFIKIVNFIKARPLKSTFILKTCSSKWKPNIIICCYTQKSSGYHTIALCIVSMNYQHYESMAQFFTYEMQVARLAYLADIFNILNVNNISSQVILGTVFNHLQLLLNYYHKYFGNDDISAFDRIRNPFECQLTDLIGPEQEQFVDCRLNVTAAILISMLPGVFAAVIQSHPSFSAVTAIKTTYMSRLDIEDDNELFIRHTTTFGQTLKFKADTAFPLKRTLHSDNNTVRKVEARCLGLWGSAMLAWNSSGVHSIIKLENPCYMGSVRA</sequence>
<organism evidence="1 2">
    <name type="scientific">Thelohanellus kitauei</name>
    <name type="common">Myxosporean</name>
    <dbReference type="NCBI Taxonomy" id="669202"/>
    <lineage>
        <taxon>Eukaryota</taxon>
        <taxon>Metazoa</taxon>
        <taxon>Cnidaria</taxon>
        <taxon>Myxozoa</taxon>
        <taxon>Myxosporea</taxon>
        <taxon>Bivalvulida</taxon>
        <taxon>Platysporina</taxon>
        <taxon>Myxobolidae</taxon>
        <taxon>Thelohanellus</taxon>
    </lineage>
</organism>
<dbReference type="PANTHER" id="PTHR45913:SF19">
    <property type="entry name" value="LOW QUALITY PROTEIN: ZINC FINGER BED DOMAIN-CONTAINING PROTEIN 5-LIKE"/>
    <property type="match status" value="1"/>
</dbReference>
<dbReference type="OrthoDB" id="10000786at2759"/>
<gene>
    <name evidence="1" type="ORF">RF11_15418</name>
</gene>
<reference evidence="1 2" key="1">
    <citation type="journal article" date="2014" name="Genome Biol. Evol.">
        <title>The genome of the myxosporean Thelohanellus kitauei shows adaptations to nutrient acquisition within its fish host.</title>
        <authorList>
            <person name="Yang Y."/>
            <person name="Xiong J."/>
            <person name="Zhou Z."/>
            <person name="Huo F."/>
            <person name="Miao W."/>
            <person name="Ran C."/>
            <person name="Liu Y."/>
            <person name="Zhang J."/>
            <person name="Feng J."/>
            <person name="Wang M."/>
            <person name="Wang M."/>
            <person name="Wang L."/>
            <person name="Yao B."/>
        </authorList>
    </citation>
    <scope>NUCLEOTIDE SEQUENCE [LARGE SCALE GENOMIC DNA]</scope>
    <source>
        <strain evidence="1">Wuqing</strain>
    </source>
</reference>